<name>A0ABP7V1C1_9FLAO</name>
<protein>
    <recommendedName>
        <fullName evidence="3">DUF2946 domain-containing protein</fullName>
    </recommendedName>
</protein>
<reference evidence="2" key="1">
    <citation type="journal article" date="2019" name="Int. J. Syst. Evol. Microbiol.">
        <title>The Global Catalogue of Microorganisms (GCM) 10K type strain sequencing project: providing services to taxonomists for standard genome sequencing and annotation.</title>
        <authorList>
            <consortium name="The Broad Institute Genomics Platform"/>
            <consortium name="The Broad Institute Genome Sequencing Center for Infectious Disease"/>
            <person name="Wu L."/>
            <person name="Ma J."/>
        </authorList>
    </citation>
    <scope>NUCLEOTIDE SEQUENCE [LARGE SCALE GENOMIC DNA]</scope>
    <source>
        <strain evidence="2">JCM 17068</strain>
    </source>
</reference>
<dbReference type="Proteomes" id="UP001500426">
    <property type="component" value="Unassembled WGS sequence"/>
</dbReference>
<evidence type="ECO:0000313" key="1">
    <source>
        <dbReference type="EMBL" id="GAA4057238.1"/>
    </source>
</evidence>
<proteinExistence type="predicted"/>
<evidence type="ECO:0000313" key="2">
    <source>
        <dbReference type="Proteomes" id="UP001500426"/>
    </source>
</evidence>
<evidence type="ECO:0008006" key="3">
    <source>
        <dbReference type="Google" id="ProtNLM"/>
    </source>
</evidence>
<sequence length="117" mass="13595">MKGKYSVVSLFFGLAILLAILLQSLHSYHHIEVALSEKHCNHKYAVNKTEISHSHHDSDHCFVCEFTFSTSIKSDFYTFNFKKVEIPVYYSYFYSREITQSFRGSLFALRAPPSFIV</sequence>
<comment type="caution">
    <text evidence="1">The sequence shown here is derived from an EMBL/GenBank/DDBJ whole genome shotgun (WGS) entry which is preliminary data.</text>
</comment>
<accession>A0ABP7V1C1</accession>
<keyword evidence="2" id="KW-1185">Reference proteome</keyword>
<organism evidence="1 2">
    <name type="scientific">Flavobacterium chungnamense</name>
    <dbReference type="NCBI Taxonomy" id="706182"/>
    <lineage>
        <taxon>Bacteria</taxon>
        <taxon>Pseudomonadati</taxon>
        <taxon>Bacteroidota</taxon>
        <taxon>Flavobacteriia</taxon>
        <taxon>Flavobacteriales</taxon>
        <taxon>Flavobacteriaceae</taxon>
        <taxon>Flavobacterium</taxon>
    </lineage>
</organism>
<dbReference type="RefSeq" id="WP_345095089.1">
    <property type="nucleotide sequence ID" value="NZ_BAABCS010000021.1"/>
</dbReference>
<dbReference type="EMBL" id="BAABCS010000021">
    <property type="protein sequence ID" value="GAA4057238.1"/>
    <property type="molecule type" value="Genomic_DNA"/>
</dbReference>
<gene>
    <name evidence="1" type="ORF">GCM10022388_24850</name>
</gene>